<dbReference type="EMBL" id="BRYB01006348">
    <property type="protein sequence ID" value="GMI55633.1"/>
    <property type="molecule type" value="Genomic_DNA"/>
</dbReference>
<proteinExistence type="predicted"/>
<keyword evidence="3" id="KW-1185">Reference proteome</keyword>
<gene>
    <name evidence="2" type="ORF">TeGR_g5839</name>
</gene>
<protein>
    <submittedName>
        <fullName evidence="2">Uncharacterized protein</fullName>
    </submittedName>
</protein>
<dbReference type="Proteomes" id="UP001165060">
    <property type="component" value="Unassembled WGS sequence"/>
</dbReference>
<accession>A0ABQ6NCP5</accession>
<evidence type="ECO:0000256" key="1">
    <source>
        <dbReference type="SAM" id="SignalP"/>
    </source>
</evidence>
<evidence type="ECO:0000313" key="2">
    <source>
        <dbReference type="EMBL" id="GMI55633.1"/>
    </source>
</evidence>
<comment type="caution">
    <text evidence="2">The sequence shown here is derived from an EMBL/GenBank/DDBJ whole genome shotgun (WGS) entry which is preliminary data.</text>
</comment>
<name>A0ABQ6NCP5_9STRA</name>
<feature type="chain" id="PRO_5045119899" evidence="1">
    <location>
        <begin position="29"/>
        <end position="229"/>
    </location>
</feature>
<organism evidence="2 3">
    <name type="scientific">Tetraparma gracilis</name>
    <dbReference type="NCBI Taxonomy" id="2962635"/>
    <lineage>
        <taxon>Eukaryota</taxon>
        <taxon>Sar</taxon>
        <taxon>Stramenopiles</taxon>
        <taxon>Ochrophyta</taxon>
        <taxon>Bolidophyceae</taxon>
        <taxon>Parmales</taxon>
        <taxon>Triparmaceae</taxon>
        <taxon>Tetraparma</taxon>
    </lineage>
</organism>
<feature type="signal peptide" evidence="1">
    <location>
        <begin position="1"/>
        <end position="28"/>
    </location>
</feature>
<evidence type="ECO:0000313" key="3">
    <source>
        <dbReference type="Proteomes" id="UP001165060"/>
    </source>
</evidence>
<keyword evidence="1" id="KW-0732">Signal</keyword>
<sequence>MHSTLSSYSILLCLYALLAGLFLAPTKASAYALPGAPSCHSPCTTHWDYYFKVSGGSRRSALSRGSALSAAPPLVTPGQAKALYRAKLLVKQGHFPWATELYSSTLRSLASPKTAPLNTEALATASLLKALCLQRYAPASDVRNVYKSFFRTMRTNSIPVLPPDCTSPSCPAPGEPLPPSVARLVQSGALYESKQRGQESRARLLARKAVEMDPGLGGLLRWGVFAEAA</sequence>
<reference evidence="2 3" key="1">
    <citation type="journal article" date="2023" name="Commun. Biol.">
        <title>Genome analysis of Parmales, the sister group of diatoms, reveals the evolutionary specialization of diatoms from phago-mixotrophs to photoautotrophs.</title>
        <authorList>
            <person name="Ban H."/>
            <person name="Sato S."/>
            <person name="Yoshikawa S."/>
            <person name="Yamada K."/>
            <person name="Nakamura Y."/>
            <person name="Ichinomiya M."/>
            <person name="Sato N."/>
            <person name="Blanc-Mathieu R."/>
            <person name="Endo H."/>
            <person name="Kuwata A."/>
            <person name="Ogata H."/>
        </authorList>
    </citation>
    <scope>NUCLEOTIDE SEQUENCE [LARGE SCALE GENOMIC DNA]</scope>
</reference>